<dbReference type="InterPro" id="IPR015947">
    <property type="entry name" value="PUA-like_sf"/>
</dbReference>
<organism evidence="2 3">
    <name type="scientific">Lactuca saligna</name>
    <name type="common">Willowleaf lettuce</name>
    <dbReference type="NCBI Taxonomy" id="75948"/>
    <lineage>
        <taxon>Eukaryota</taxon>
        <taxon>Viridiplantae</taxon>
        <taxon>Streptophyta</taxon>
        <taxon>Embryophyta</taxon>
        <taxon>Tracheophyta</taxon>
        <taxon>Spermatophyta</taxon>
        <taxon>Magnoliopsida</taxon>
        <taxon>eudicotyledons</taxon>
        <taxon>Gunneridae</taxon>
        <taxon>Pentapetalae</taxon>
        <taxon>asterids</taxon>
        <taxon>campanulids</taxon>
        <taxon>Asterales</taxon>
        <taxon>Asteraceae</taxon>
        <taxon>Cichorioideae</taxon>
        <taxon>Cichorieae</taxon>
        <taxon>Lactucinae</taxon>
        <taxon>Lactuca</taxon>
    </lineage>
</organism>
<feature type="compositionally biased region" description="Low complexity" evidence="1">
    <location>
        <begin position="29"/>
        <end position="62"/>
    </location>
</feature>
<gene>
    <name evidence="2" type="ORF">LSALG_LOCUS24966</name>
</gene>
<name>A0AA35Z416_LACSI</name>
<keyword evidence="3" id="KW-1185">Reference proteome</keyword>
<dbReference type="SUPFAM" id="SSF88697">
    <property type="entry name" value="PUA domain-like"/>
    <property type="match status" value="1"/>
</dbReference>
<evidence type="ECO:0000313" key="3">
    <source>
        <dbReference type="Proteomes" id="UP001177003"/>
    </source>
</evidence>
<dbReference type="Gene3D" id="2.30.280.10">
    <property type="entry name" value="SRA-YDG"/>
    <property type="match status" value="1"/>
</dbReference>
<dbReference type="EMBL" id="OX465081">
    <property type="protein sequence ID" value="CAI9285503.1"/>
    <property type="molecule type" value="Genomic_DNA"/>
</dbReference>
<protein>
    <submittedName>
        <fullName evidence="2">Uncharacterized protein</fullName>
    </submittedName>
</protein>
<feature type="region of interest" description="Disordered" evidence="1">
    <location>
        <begin position="1"/>
        <end position="62"/>
    </location>
</feature>
<accession>A0AA35Z416</accession>
<evidence type="ECO:0000313" key="2">
    <source>
        <dbReference type="EMBL" id="CAI9285503.1"/>
    </source>
</evidence>
<reference evidence="2" key="1">
    <citation type="submission" date="2023-04" db="EMBL/GenBank/DDBJ databases">
        <authorList>
            <person name="Vijverberg K."/>
            <person name="Xiong W."/>
            <person name="Schranz E."/>
        </authorList>
    </citation>
    <scope>NUCLEOTIDE SEQUENCE</scope>
</reference>
<dbReference type="AlphaFoldDB" id="A0AA35Z416"/>
<evidence type="ECO:0000256" key="1">
    <source>
        <dbReference type="SAM" id="MobiDB-lite"/>
    </source>
</evidence>
<dbReference type="InterPro" id="IPR036987">
    <property type="entry name" value="SRA-YDG_sf"/>
</dbReference>
<sequence length="128" mass="14204">MLPAPTLMLPPQPPSDDVNPIPNMEPHETSPVTPSSSPTSHITPPVVSTPTQQWTPTPQPTQLHPMVAEASVTPVYIMFDNFIDIVVVKYWAEKGVSGFYVYKFRLKRMEGQPSLVTDMANLLFLMLG</sequence>
<proteinExistence type="predicted"/>
<dbReference type="Proteomes" id="UP001177003">
    <property type="component" value="Chromosome 5"/>
</dbReference>